<evidence type="ECO:0000259" key="2">
    <source>
        <dbReference type="SMART" id="SM00849"/>
    </source>
</evidence>
<name>A0AAD7NSL5_9AGAR</name>
<evidence type="ECO:0000313" key="3">
    <source>
        <dbReference type="EMBL" id="KAJ7773213.1"/>
    </source>
</evidence>
<dbReference type="EMBL" id="JARKIB010000013">
    <property type="protein sequence ID" value="KAJ7773213.1"/>
    <property type="molecule type" value="Genomic_DNA"/>
</dbReference>
<dbReference type="SUPFAM" id="SSF56281">
    <property type="entry name" value="Metallo-hydrolase/oxidoreductase"/>
    <property type="match status" value="1"/>
</dbReference>
<dbReference type="InterPro" id="IPR001279">
    <property type="entry name" value="Metallo-B-lactamas"/>
</dbReference>
<dbReference type="SMART" id="SM00849">
    <property type="entry name" value="Lactamase_B"/>
    <property type="match status" value="1"/>
</dbReference>
<protein>
    <submittedName>
        <fullName evidence="3">Beta-lactamase-like protein</fullName>
    </submittedName>
</protein>
<reference evidence="3" key="1">
    <citation type="submission" date="2023-03" db="EMBL/GenBank/DDBJ databases">
        <title>Massive genome expansion in bonnet fungi (Mycena s.s.) driven by repeated elements and novel gene families across ecological guilds.</title>
        <authorList>
            <consortium name="Lawrence Berkeley National Laboratory"/>
            <person name="Harder C.B."/>
            <person name="Miyauchi S."/>
            <person name="Viragh M."/>
            <person name="Kuo A."/>
            <person name="Thoen E."/>
            <person name="Andreopoulos B."/>
            <person name="Lu D."/>
            <person name="Skrede I."/>
            <person name="Drula E."/>
            <person name="Henrissat B."/>
            <person name="Morin E."/>
            <person name="Kohler A."/>
            <person name="Barry K."/>
            <person name="LaButti K."/>
            <person name="Morin E."/>
            <person name="Salamov A."/>
            <person name="Lipzen A."/>
            <person name="Mereny Z."/>
            <person name="Hegedus B."/>
            <person name="Baldrian P."/>
            <person name="Stursova M."/>
            <person name="Weitz H."/>
            <person name="Taylor A."/>
            <person name="Grigoriev I.V."/>
            <person name="Nagy L.G."/>
            <person name="Martin F."/>
            <person name="Kauserud H."/>
        </authorList>
    </citation>
    <scope>NUCLEOTIDE SEQUENCE</scope>
    <source>
        <strain evidence="3">CBHHK182m</strain>
    </source>
</reference>
<sequence>MLLELLPWVLAGVLATILCFLYYSNQKNCIPMSIDAVPRAAFRTTRLTQSTFLLSEYNDVYDEQPQIFVKVVPSANAILIIDTGCGGATVDPDIEITSLRRYIEDVKLDCNDGKPLNEGGRMEYVVVATHCHYDHILGMEQFAADSRILASSHSPSFLSRANLPTNSLCASMGLKTPVYTPILVPHRYAVTSSARVPLGVSVLHTPGHTPDELALYDPAEKMLYVGDSLYETAAIIFPKEGSIVAWMASMQYLIDFVRAENDGDDGFGGRGGEVLINCGHETVCRPALEVLKSAKEFMEDVIGGREPVRERLCRREEVNVRYVQDGGRFALRCPERLVLEAREVKEV</sequence>
<dbReference type="Proteomes" id="UP001215598">
    <property type="component" value="Unassembled WGS sequence"/>
</dbReference>
<evidence type="ECO:0000313" key="4">
    <source>
        <dbReference type="Proteomes" id="UP001215598"/>
    </source>
</evidence>
<feature type="transmembrane region" description="Helical" evidence="1">
    <location>
        <begin position="6"/>
        <end position="23"/>
    </location>
</feature>
<comment type="caution">
    <text evidence="3">The sequence shown here is derived from an EMBL/GenBank/DDBJ whole genome shotgun (WGS) entry which is preliminary data.</text>
</comment>
<dbReference type="Pfam" id="PF00753">
    <property type="entry name" value="Lactamase_B"/>
    <property type="match status" value="1"/>
</dbReference>
<proteinExistence type="predicted"/>
<organism evidence="3 4">
    <name type="scientific">Mycena metata</name>
    <dbReference type="NCBI Taxonomy" id="1033252"/>
    <lineage>
        <taxon>Eukaryota</taxon>
        <taxon>Fungi</taxon>
        <taxon>Dikarya</taxon>
        <taxon>Basidiomycota</taxon>
        <taxon>Agaricomycotina</taxon>
        <taxon>Agaricomycetes</taxon>
        <taxon>Agaricomycetidae</taxon>
        <taxon>Agaricales</taxon>
        <taxon>Marasmiineae</taxon>
        <taxon>Mycenaceae</taxon>
        <taxon>Mycena</taxon>
    </lineage>
</organism>
<dbReference type="InterPro" id="IPR036866">
    <property type="entry name" value="RibonucZ/Hydroxyglut_hydro"/>
</dbReference>
<evidence type="ECO:0000256" key="1">
    <source>
        <dbReference type="SAM" id="Phobius"/>
    </source>
</evidence>
<keyword evidence="1" id="KW-1133">Transmembrane helix</keyword>
<keyword evidence="4" id="KW-1185">Reference proteome</keyword>
<keyword evidence="1" id="KW-0472">Membrane</keyword>
<dbReference type="PANTHER" id="PTHR42951:SF4">
    <property type="entry name" value="ACYL-COENZYME A THIOESTERASE MBLAC2"/>
    <property type="match status" value="1"/>
</dbReference>
<keyword evidence="1" id="KW-0812">Transmembrane</keyword>
<dbReference type="InterPro" id="IPR050855">
    <property type="entry name" value="NDM-1-like"/>
</dbReference>
<dbReference type="PANTHER" id="PTHR42951">
    <property type="entry name" value="METALLO-BETA-LACTAMASE DOMAIN-CONTAINING"/>
    <property type="match status" value="1"/>
</dbReference>
<dbReference type="Gene3D" id="3.60.15.10">
    <property type="entry name" value="Ribonuclease Z/Hydroxyacylglutathione hydrolase-like"/>
    <property type="match status" value="1"/>
</dbReference>
<dbReference type="AlphaFoldDB" id="A0AAD7NSL5"/>
<accession>A0AAD7NSL5</accession>
<feature type="domain" description="Metallo-beta-lactamase" evidence="2">
    <location>
        <begin position="74"/>
        <end position="280"/>
    </location>
</feature>
<gene>
    <name evidence="3" type="ORF">B0H16DRAFT_141834</name>
</gene>
<dbReference type="CDD" id="cd06262">
    <property type="entry name" value="metallo-hydrolase-like_MBL-fold"/>
    <property type="match status" value="1"/>
</dbReference>